<dbReference type="SUPFAM" id="SSF101498">
    <property type="entry name" value="Anti-sigma factor FlgM"/>
    <property type="match status" value="1"/>
</dbReference>
<evidence type="ECO:0000313" key="4">
    <source>
        <dbReference type="Proteomes" id="UP000016491"/>
    </source>
</evidence>
<protein>
    <recommendedName>
        <fullName evidence="2">Anti-sigma-28 factor FlgM C-terminal domain-containing protein</fullName>
    </recommendedName>
</protein>
<evidence type="ECO:0000259" key="2">
    <source>
        <dbReference type="Pfam" id="PF04316"/>
    </source>
</evidence>
<dbReference type="Proteomes" id="UP000016491">
    <property type="component" value="Unassembled WGS sequence"/>
</dbReference>
<accession>A0ABC9TS55</accession>
<reference evidence="3 4" key="1">
    <citation type="submission" date="2013-07" db="EMBL/GenBank/DDBJ databases">
        <authorList>
            <person name="Weinstock G."/>
            <person name="Sodergren E."/>
            <person name="Wylie T."/>
            <person name="Fulton L."/>
            <person name="Fulton R."/>
            <person name="Fronick C."/>
            <person name="O'Laughlin M."/>
            <person name="Godfrey J."/>
            <person name="Miner T."/>
            <person name="Herter B."/>
            <person name="Appelbaum E."/>
            <person name="Cordes M."/>
            <person name="Lek S."/>
            <person name="Wollam A."/>
            <person name="Pepin K.H."/>
            <person name="Palsikar V.B."/>
            <person name="Mitreva M."/>
            <person name="Wilson R.K."/>
        </authorList>
    </citation>
    <scope>NUCLEOTIDE SEQUENCE [LARGE SCALE GENOMIC DNA]</scope>
    <source>
        <strain evidence="3 4">ATCC 14940</strain>
    </source>
</reference>
<dbReference type="Pfam" id="PF04316">
    <property type="entry name" value="FlgM"/>
    <property type="match status" value="1"/>
</dbReference>
<feature type="domain" description="Anti-sigma-28 factor FlgM C-terminal" evidence="2">
    <location>
        <begin position="64"/>
        <end position="92"/>
    </location>
</feature>
<name>A0ABC9TS55_CLOSY</name>
<evidence type="ECO:0000256" key="1">
    <source>
        <dbReference type="SAM" id="MobiDB-lite"/>
    </source>
</evidence>
<organism evidence="3 4">
    <name type="scientific">[Clostridium] symbiosum ATCC 14940</name>
    <dbReference type="NCBI Taxonomy" id="411472"/>
    <lineage>
        <taxon>Bacteria</taxon>
        <taxon>Bacillati</taxon>
        <taxon>Bacillota</taxon>
        <taxon>Clostridia</taxon>
        <taxon>Lachnospirales</taxon>
        <taxon>Lachnospiraceae</taxon>
        <taxon>Otoolea</taxon>
    </lineage>
</organism>
<dbReference type="InterPro" id="IPR031316">
    <property type="entry name" value="FlgM_C"/>
</dbReference>
<proteinExistence type="predicted"/>
<dbReference type="RefSeq" id="WP_021641515.1">
    <property type="nucleotide sequence ID" value="NZ_KE992859.1"/>
</dbReference>
<feature type="region of interest" description="Disordered" evidence="1">
    <location>
        <begin position="1"/>
        <end position="31"/>
    </location>
</feature>
<evidence type="ECO:0000313" key="3">
    <source>
        <dbReference type="EMBL" id="ERI74173.1"/>
    </source>
</evidence>
<dbReference type="AlphaFoldDB" id="A0ABC9TS55"/>
<gene>
    <name evidence="3" type="ORF">CLOSYM_04293</name>
</gene>
<sequence length="100" mass="11173">MKINPIGSYCLHPAKNEMPPHSQGNSRGTTTNYDTITIQKEGEDVCFRKSLVSHIWTDVRRGASADKLADLADRIRNGNYHPDVDAIADKIMMSEIISNE</sequence>
<feature type="compositionally biased region" description="Polar residues" evidence="1">
    <location>
        <begin position="22"/>
        <end position="31"/>
    </location>
</feature>
<comment type="caution">
    <text evidence="3">The sequence shown here is derived from an EMBL/GenBank/DDBJ whole genome shotgun (WGS) entry which is preliminary data.</text>
</comment>
<dbReference type="InterPro" id="IPR035890">
    <property type="entry name" value="Anti-sigma-28_factor_FlgM_sf"/>
</dbReference>
<dbReference type="EMBL" id="AWSU01000342">
    <property type="protein sequence ID" value="ERI74173.1"/>
    <property type="molecule type" value="Genomic_DNA"/>
</dbReference>